<feature type="region of interest" description="Disordered" evidence="10">
    <location>
        <begin position="84"/>
        <end position="107"/>
    </location>
</feature>
<evidence type="ECO:0000313" key="27">
    <source>
        <dbReference type="Proteomes" id="UP000230742"/>
    </source>
</evidence>
<reference evidence="14 21" key="1">
    <citation type="journal article" date="2016" name="DNA Res.">
        <title>The complete genome sequencing of Prevotella intermedia strain OMA14 and a subsequent fine-scale, intra-species genomic comparison reveal an unusual amplification of conjugative and mobile transposons and identify a novel Prevotella-lineage-specific repeat.</title>
        <authorList>
            <person name="Naito M."/>
            <person name="Ogura Y."/>
            <person name="Itoh T."/>
            <person name="Shoji M."/>
            <person name="Okamoto M."/>
            <person name="Hayashi T."/>
            <person name="Nakayama K."/>
        </authorList>
    </citation>
    <scope>NUCLEOTIDE SEQUENCE [LARGE SCALE GENOMIC DNA]</scope>
    <source>
        <strain evidence="14 21">OMA14</strain>
    </source>
</reference>
<dbReference type="EMBL" id="QXEN01000004">
    <property type="protein sequence ID" value="RRF87800.1"/>
    <property type="molecule type" value="Genomic_DNA"/>
</dbReference>
<evidence type="ECO:0000313" key="26">
    <source>
        <dbReference type="Proteomes" id="UP000230500"/>
    </source>
</evidence>
<evidence type="ECO:0000256" key="2">
    <source>
        <dbReference type="ARBA" id="ARBA00006555"/>
    </source>
</evidence>
<dbReference type="EMBL" id="PENG01000001">
    <property type="protein sequence ID" value="PJI26723.1"/>
    <property type="molecule type" value="Genomic_DNA"/>
</dbReference>
<dbReference type="Gene3D" id="3.30.1150.10">
    <property type="match status" value="1"/>
</dbReference>
<organism evidence="14 21">
    <name type="scientific">Prevotella intermedia</name>
    <dbReference type="NCBI Taxonomy" id="28131"/>
    <lineage>
        <taxon>Bacteria</taxon>
        <taxon>Pseudomonadati</taxon>
        <taxon>Bacteroidota</taxon>
        <taxon>Bacteroidia</taxon>
        <taxon>Bacteroidales</taxon>
        <taxon>Prevotellaceae</taxon>
        <taxon>Prevotella</taxon>
    </lineage>
</organism>
<evidence type="ECO:0000313" key="18">
    <source>
        <dbReference type="EMBL" id="PJF01096.1"/>
    </source>
</evidence>
<dbReference type="EMBL" id="PGGD01000001">
    <property type="protein sequence ID" value="PJF01096.1"/>
    <property type="molecule type" value="Genomic_DNA"/>
</dbReference>
<evidence type="ECO:0000256" key="11">
    <source>
        <dbReference type="SAM" id="Phobius"/>
    </source>
</evidence>
<reference evidence="17 26" key="6">
    <citation type="submission" date="2017-11" db="EMBL/GenBank/DDBJ databases">
        <title>Genome sequencing of Prevotella intermedia KCOM 2069.</title>
        <authorList>
            <person name="Kook J.-K."/>
            <person name="Park S.-N."/>
            <person name="Lim Y.K."/>
        </authorList>
    </citation>
    <scope>NUCLEOTIDE SEQUENCE [LARGE SCALE GENOMIC DNA]</scope>
    <source>
        <strain evidence="17 26">KCOM 2069</strain>
    </source>
</reference>
<sequence>MAKIDLYDPKWVDMVFAEKNKAYGAYQLRKSVSQRNIKSLAILLVAAFLGGGYLAYQIKKHNDEIAAQEAYAAKMELAALEQAKKDQEERKKQQKKEEPKKIEPEKVVPETRATVKFTAPVIKDDKDVKEEMPPMVKMNKETKAVGTETKEGVEDRNIVADRSTVATPEQIIPKIEKPVAEAPKVEAPKEDIEKKIFTFAEQMPAFKGNVNAWLTSHLQYPAVAIENNIQGKVIVKFVVGRDGSVSQVQIARGVDPALDREALRVVNSMPKWIPGMNNGQPANVWFQLPVTFKLN</sequence>
<evidence type="ECO:0000313" key="17">
    <source>
        <dbReference type="EMBL" id="PIN28759.1"/>
    </source>
</evidence>
<protein>
    <submittedName>
        <fullName evidence="13">Energy transducer TonB</fullName>
    </submittedName>
    <submittedName>
        <fullName evidence="14">Putative TonB protein</fullName>
    </submittedName>
</protein>
<reference evidence="19 24" key="7">
    <citation type="submission" date="2017-11" db="EMBL/GenBank/DDBJ databases">
        <title>Genome sequencing of Prevotella intermedia KCOM 2832.</title>
        <authorList>
            <person name="Kook J.-K."/>
            <person name="Park S.-N."/>
            <person name="Lim Y.K."/>
        </authorList>
    </citation>
    <scope>NUCLEOTIDE SEQUENCE [LARGE SCALE GENOMIC DNA]</scope>
    <source>
        <strain evidence="19 24">KCOM 2832</strain>
    </source>
</reference>
<reference evidence="16 25" key="3">
    <citation type="submission" date="2017-11" db="EMBL/GenBank/DDBJ databases">
        <title>Genome sequencing of Prevotella intermedia KCOM 1653.</title>
        <authorList>
            <person name="Kook J.-K."/>
            <person name="Park S.-N."/>
            <person name="Lim Y.K."/>
        </authorList>
    </citation>
    <scope>NUCLEOTIDE SEQUENCE [LARGE SCALE GENOMIC DNA]</scope>
    <source>
        <strain evidence="16 25">KCOM 1653</strain>
    </source>
</reference>
<dbReference type="Proteomes" id="UP000283868">
    <property type="component" value="Unassembled WGS sequence"/>
</dbReference>
<dbReference type="EMBL" id="AP014597">
    <property type="protein sequence ID" value="BAU18406.1"/>
    <property type="molecule type" value="Genomic_DNA"/>
</dbReference>
<gene>
    <name evidence="15" type="ORF">CLI71_07625</name>
    <name evidence="16" type="ORF">CTI18_05305</name>
    <name evidence="13" type="ORF">CTM46_04285</name>
    <name evidence="19" type="ORF">CTM58_00565</name>
    <name evidence="18" type="ORF">CUB97_07550</name>
    <name evidence="17" type="ORF">CUC04_04760</name>
    <name evidence="20" type="ORF">D2S45_04255</name>
    <name evidence="14" type="ORF">PIOMA14_I_1898</name>
</gene>
<dbReference type="Proteomes" id="UP000230742">
    <property type="component" value="Chromosome 1"/>
</dbReference>
<keyword evidence="8 11" id="KW-1133">Transmembrane helix</keyword>
<keyword evidence="28" id="KW-1185">Reference proteome</keyword>
<proteinExistence type="inferred from homology"/>
<evidence type="ECO:0000313" key="24">
    <source>
        <dbReference type="Proteomes" id="UP000229884"/>
    </source>
</evidence>
<dbReference type="GO" id="GO:0031992">
    <property type="term" value="F:energy transducer activity"/>
    <property type="evidence" value="ECO:0007669"/>
    <property type="project" value="TreeGrafter"/>
</dbReference>
<keyword evidence="6 11" id="KW-0812">Transmembrane</keyword>
<dbReference type="EMBL" id="PEKN01000001">
    <property type="protein sequence ID" value="PIK20782.1"/>
    <property type="molecule type" value="Genomic_DNA"/>
</dbReference>
<reference evidence="18 23" key="4">
    <citation type="submission" date="2017-11" db="EMBL/GenBank/DDBJ databases">
        <title>Genome sequencing of Prevotella intermedia KCOM 1779.</title>
        <authorList>
            <person name="Kook J.-K."/>
            <person name="Park S.-N."/>
            <person name="Lim Y.K."/>
        </authorList>
    </citation>
    <scope>NUCLEOTIDE SEQUENCE [LARGE SCALE GENOMIC DNA]</scope>
    <source>
        <strain evidence="18 23">KCOM 1779</strain>
    </source>
</reference>
<evidence type="ECO:0000256" key="9">
    <source>
        <dbReference type="ARBA" id="ARBA00023136"/>
    </source>
</evidence>
<feature type="transmembrane region" description="Helical" evidence="11">
    <location>
        <begin position="37"/>
        <end position="56"/>
    </location>
</feature>
<evidence type="ECO:0000313" key="23">
    <source>
        <dbReference type="Proteomes" id="UP000228641"/>
    </source>
</evidence>
<evidence type="ECO:0000313" key="16">
    <source>
        <dbReference type="EMBL" id="PIK20782.1"/>
    </source>
</evidence>
<evidence type="ECO:0000313" key="13">
    <source>
        <dbReference type="EMBL" id="ATV30735.1"/>
    </source>
</evidence>
<reference evidence="15 22" key="2">
    <citation type="submission" date="2017-09" db="EMBL/GenBank/DDBJ databases">
        <title>Phase variable restriction modification systems are present in the genome sequences of periodontal pathogens Prevotella intermedia, Tannerella forsythia and Porphyromonas gingivalis.</title>
        <authorList>
            <person name="Haigh R.D."/>
            <person name="Crawford L."/>
            <person name="Ralph J."/>
            <person name="Wanford J."/>
            <person name="Vartoukian S.R."/>
            <person name="Hijazib K."/>
            <person name="Wade W."/>
            <person name="Oggioni M.R."/>
        </authorList>
    </citation>
    <scope>NUCLEOTIDE SEQUENCE [LARGE SCALE GENOMIC DNA]</scope>
    <source>
        <strain evidence="15 22">WW2834</strain>
    </source>
</reference>
<keyword evidence="3" id="KW-0813">Transport</keyword>
<keyword evidence="4" id="KW-1003">Cell membrane</keyword>
<dbReference type="STRING" id="28131.BWX40_08385"/>
<dbReference type="PROSITE" id="PS52015">
    <property type="entry name" value="TONB_CTD"/>
    <property type="match status" value="1"/>
</dbReference>
<reference evidence="13 27" key="5">
    <citation type="submission" date="2017-11" db="EMBL/GenBank/DDBJ databases">
        <title>Genome sequencing of Prevotella intermedia KCOM 1949.</title>
        <authorList>
            <person name="Kook J.-K."/>
            <person name="Park S.-N."/>
            <person name="Lim Y.K."/>
        </authorList>
    </citation>
    <scope>NUCLEOTIDE SEQUENCE [LARGE SCALE GENOMIC DNA]</scope>
    <source>
        <strain evidence="13 27">KCOM 1949</strain>
    </source>
</reference>
<evidence type="ECO:0000313" key="15">
    <source>
        <dbReference type="EMBL" id="PDP59993.1"/>
    </source>
</evidence>
<dbReference type="InterPro" id="IPR051045">
    <property type="entry name" value="TonB-dependent_transducer"/>
</dbReference>
<dbReference type="Proteomes" id="UP000230500">
    <property type="component" value="Unassembled WGS sequence"/>
</dbReference>
<dbReference type="EMBL" id="PESN01000001">
    <property type="protein sequence ID" value="PIN28759.1"/>
    <property type="molecule type" value="Genomic_DNA"/>
</dbReference>
<accession>A0A0S3ULQ9</accession>
<evidence type="ECO:0000256" key="4">
    <source>
        <dbReference type="ARBA" id="ARBA00022475"/>
    </source>
</evidence>
<dbReference type="NCBIfam" id="TIGR01352">
    <property type="entry name" value="tonB_Cterm"/>
    <property type="match status" value="1"/>
</dbReference>
<keyword evidence="5" id="KW-0997">Cell inner membrane</keyword>
<dbReference type="Proteomes" id="UP000229884">
    <property type="component" value="Unassembled WGS sequence"/>
</dbReference>
<dbReference type="PANTHER" id="PTHR33446:SF2">
    <property type="entry name" value="PROTEIN TONB"/>
    <property type="match status" value="1"/>
</dbReference>
<dbReference type="AlphaFoldDB" id="A0A0S3ULQ9"/>
<evidence type="ECO:0000313" key="14">
    <source>
        <dbReference type="EMBL" id="BAU18406.1"/>
    </source>
</evidence>
<evidence type="ECO:0000313" key="19">
    <source>
        <dbReference type="EMBL" id="PJI26723.1"/>
    </source>
</evidence>
<evidence type="ECO:0000313" key="25">
    <source>
        <dbReference type="Proteomes" id="UP000230046"/>
    </source>
</evidence>
<evidence type="ECO:0000256" key="6">
    <source>
        <dbReference type="ARBA" id="ARBA00022692"/>
    </source>
</evidence>
<dbReference type="RefSeq" id="WP_044048027.1">
    <property type="nucleotide sequence ID" value="NZ_AP014597.1"/>
</dbReference>
<dbReference type="Proteomes" id="UP000219058">
    <property type="component" value="Unassembled WGS sequence"/>
</dbReference>
<feature type="domain" description="TonB C-terminal" evidence="12">
    <location>
        <begin position="205"/>
        <end position="295"/>
    </location>
</feature>
<comment type="subcellular location">
    <subcellularLocation>
        <location evidence="1">Cell inner membrane</location>
        <topology evidence="1">Single-pass membrane protein</topology>
        <orientation evidence="1">Periplasmic side</orientation>
    </subcellularLocation>
</comment>
<dbReference type="EMBL" id="CP024727">
    <property type="protein sequence ID" value="ATV30735.1"/>
    <property type="molecule type" value="Genomic_DNA"/>
</dbReference>
<evidence type="ECO:0000256" key="5">
    <source>
        <dbReference type="ARBA" id="ARBA00022519"/>
    </source>
</evidence>
<evidence type="ECO:0000256" key="1">
    <source>
        <dbReference type="ARBA" id="ARBA00004383"/>
    </source>
</evidence>
<evidence type="ECO:0000256" key="7">
    <source>
        <dbReference type="ARBA" id="ARBA00022927"/>
    </source>
</evidence>
<evidence type="ECO:0000313" key="28">
    <source>
        <dbReference type="Proteomes" id="UP000283868"/>
    </source>
</evidence>
<dbReference type="GO" id="GO:0055085">
    <property type="term" value="P:transmembrane transport"/>
    <property type="evidence" value="ECO:0007669"/>
    <property type="project" value="InterPro"/>
</dbReference>
<evidence type="ECO:0000256" key="3">
    <source>
        <dbReference type="ARBA" id="ARBA00022448"/>
    </source>
</evidence>
<comment type="similarity">
    <text evidence="2">Belongs to the TonB family.</text>
</comment>
<dbReference type="GO" id="GO:0015031">
    <property type="term" value="P:protein transport"/>
    <property type="evidence" value="ECO:0007669"/>
    <property type="project" value="UniProtKB-KW"/>
</dbReference>
<name>A0A0S3ULQ9_PREIN</name>
<dbReference type="Proteomes" id="UP000217431">
    <property type="component" value="Chromosome I"/>
</dbReference>
<evidence type="ECO:0000256" key="10">
    <source>
        <dbReference type="SAM" id="MobiDB-lite"/>
    </source>
</evidence>
<dbReference type="SUPFAM" id="SSF74653">
    <property type="entry name" value="TolA/TonB C-terminal domain"/>
    <property type="match status" value="1"/>
</dbReference>
<evidence type="ECO:0000313" key="22">
    <source>
        <dbReference type="Proteomes" id="UP000219058"/>
    </source>
</evidence>
<dbReference type="Proteomes" id="UP000230046">
    <property type="component" value="Unassembled WGS sequence"/>
</dbReference>
<dbReference type="Proteomes" id="UP000228641">
    <property type="component" value="Unassembled WGS sequence"/>
</dbReference>
<dbReference type="PANTHER" id="PTHR33446">
    <property type="entry name" value="PROTEIN TONB-RELATED"/>
    <property type="match status" value="1"/>
</dbReference>
<evidence type="ECO:0000313" key="21">
    <source>
        <dbReference type="Proteomes" id="UP000217431"/>
    </source>
</evidence>
<evidence type="ECO:0000313" key="20">
    <source>
        <dbReference type="EMBL" id="RRF87800.1"/>
    </source>
</evidence>
<evidence type="ECO:0000259" key="12">
    <source>
        <dbReference type="PROSITE" id="PS52015"/>
    </source>
</evidence>
<dbReference type="Pfam" id="PF03544">
    <property type="entry name" value="TonB_C"/>
    <property type="match status" value="1"/>
</dbReference>
<dbReference type="EMBL" id="NSLY01000019">
    <property type="protein sequence ID" value="PDP59993.1"/>
    <property type="molecule type" value="Genomic_DNA"/>
</dbReference>
<keyword evidence="9 11" id="KW-0472">Membrane</keyword>
<evidence type="ECO:0000256" key="8">
    <source>
        <dbReference type="ARBA" id="ARBA00022989"/>
    </source>
</evidence>
<reference evidence="20 28" key="8">
    <citation type="submission" date="2018-08" db="EMBL/GenBank/DDBJ databases">
        <title>Comparative analysis of Prevotella intermedia strains.</title>
        <authorList>
            <person name="Moon J.-H."/>
            <person name="Lee J.-H."/>
        </authorList>
    </citation>
    <scope>NUCLEOTIDE SEQUENCE [LARGE SCALE GENOMIC DNA]</scope>
    <source>
        <strain evidence="20 28">ATCC 15033</strain>
    </source>
</reference>
<dbReference type="InterPro" id="IPR037682">
    <property type="entry name" value="TonB_C"/>
</dbReference>
<dbReference type="InterPro" id="IPR006260">
    <property type="entry name" value="TonB/TolA_C"/>
</dbReference>
<dbReference type="GO" id="GO:0098797">
    <property type="term" value="C:plasma membrane protein complex"/>
    <property type="evidence" value="ECO:0007669"/>
    <property type="project" value="TreeGrafter"/>
</dbReference>
<keyword evidence="7" id="KW-0653">Protein transport</keyword>